<evidence type="ECO:0000259" key="4">
    <source>
        <dbReference type="Pfam" id="PF23658"/>
    </source>
</evidence>
<keyword evidence="6" id="KW-1185">Reference proteome</keyword>
<evidence type="ECO:0000259" key="3">
    <source>
        <dbReference type="Pfam" id="PF03572"/>
    </source>
</evidence>
<dbReference type="Proteomes" id="UP000813444">
    <property type="component" value="Unassembled WGS sequence"/>
</dbReference>
<keyword evidence="2" id="KW-0732">Signal</keyword>
<accession>A0A8K0SWG2</accession>
<feature type="region of interest" description="Disordered" evidence="1">
    <location>
        <begin position="792"/>
        <end position="827"/>
    </location>
</feature>
<dbReference type="Pfam" id="PF03572">
    <property type="entry name" value="Peptidase_S41"/>
    <property type="match status" value="1"/>
</dbReference>
<dbReference type="AlphaFoldDB" id="A0A8K0SWG2"/>
<sequence>MHYAHFQQGLAALVAVPIFNLQLLAAAQQTGGDPCEYVAAQQQESIESLSPLGPGDINFASFDAEAAFACINQIPLNHTEAVIYMGIIKEYATFQSTLAYNKNPPESYQQPGVDLMGGLDHLISEVEEGAYSTHYEFEIALQTLIRRVHDGHFSLYNNLYNNLKGLFRYRLSDNIVAISSDGQALPQVYAISDVWRDVPDASPIVEIEGQSVFAYIHNYVNSSRALGTIEPHADWNTLMWNGPLQWGIKGGDTTGAAGFTFTGLELTSEYNGPTLSGRFANGTDFEWFYTASASRDLTKDKLTSARAIRDELIYAIPQVKKEPESPQEPAEKKPAAKAGTRSRFSDELRALDKIRVLDGNMLALDSRQASDNKPANLSAVPLFNYPQDPVVTQEFFGVGGLVSGYILEEDSIGVLSIPTFQAGKEGPTAAASFSKAVDEFITVAKEAGVEKIIIDLSGNGGGTIFQGYDTAWRFFPSLAPTNSNRMRYTRQWDFVGTFLTAAIQDEGEVLGQEGYLLAYELAAGSIPFAAGPWSLTKDGEAWESWDAFYEANEIYGDLFSNRATYNFLDSGLANSYGQDVAGWGANQLTYEAPWAPENVILLHDGFCGSTCTIFSELLKTDVGVRSVAVGGIPQYGPMQGVAGTKGSNVLQWSGISQLMQITTGILSDPEVDNSTLAFFRDALSDFDGEDISSLVPTPLNSSPWAIGGSVNILDQVRDSAPEHPLQFAYEPSDCRLFYTGAMMRDVTQLWRAVGQYMGGDASVCVPGSTNWPGADSNGVVLDGTLFSGGSAWDAANSTEVPTAPGQSTDDNRNNNESTGGDDASGAGSLRVGMGMGAVIAAMLLL</sequence>
<dbReference type="InterPro" id="IPR005151">
    <property type="entry name" value="Tail-specific_protease"/>
</dbReference>
<feature type="domain" description="Tail specific protease" evidence="3">
    <location>
        <begin position="412"/>
        <end position="526"/>
    </location>
</feature>
<feature type="signal peptide" evidence="2">
    <location>
        <begin position="1"/>
        <end position="27"/>
    </location>
</feature>
<dbReference type="Pfam" id="PF23658">
    <property type="entry name" value="PDZ_CPAF_rel"/>
    <property type="match status" value="1"/>
</dbReference>
<feature type="region of interest" description="Disordered" evidence="1">
    <location>
        <begin position="318"/>
        <end position="342"/>
    </location>
</feature>
<evidence type="ECO:0000256" key="2">
    <source>
        <dbReference type="SAM" id="SignalP"/>
    </source>
</evidence>
<feature type="compositionally biased region" description="Basic and acidic residues" evidence="1">
    <location>
        <begin position="319"/>
        <end position="334"/>
    </location>
</feature>
<name>A0A8K0SWG2_9HYPO</name>
<dbReference type="PANTHER" id="PTHR37049:SF4">
    <property type="entry name" value="RHODANESE DOMAIN-CONTAINING PROTEIN"/>
    <property type="match status" value="1"/>
</dbReference>
<reference evidence="5" key="1">
    <citation type="journal article" date="2021" name="Nat. Commun.">
        <title>Genetic determinants of endophytism in the Arabidopsis root mycobiome.</title>
        <authorList>
            <person name="Mesny F."/>
            <person name="Miyauchi S."/>
            <person name="Thiergart T."/>
            <person name="Pickel B."/>
            <person name="Atanasova L."/>
            <person name="Karlsson M."/>
            <person name="Huettel B."/>
            <person name="Barry K.W."/>
            <person name="Haridas S."/>
            <person name="Chen C."/>
            <person name="Bauer D."/>
            <person name="Andreopoulos W."/>
            <person name="Pangilinan J."/>
            <person name="LaButti K."/>
            <person name="Riley R."/>
            <person name="Lipzen A."/>
            <person name="Clum A."/>
            <person name="Drula E."/>
            <person name="Henrissat B."/>
            <person name="Kohler A."/>
            <person name="Grigoriev I.V."/>
            <person name="Martin F.M."/>
            <person name="Hacquard S."/>
        </authorList>
    </citation>
    <scope>NUCLEOTIDE SEQUENCE</scope>
    <source>
        <strain evidence="5">MPI-CAGE-CH-0235</strain>
    </source>
</reference>
<feature type="domain" description="CPAF-like PDZ" evidence="4">
    <location>
        <begin position="173"/>
        <end position="297"/>
    </location>
</feature>
<dbReference type="PANTHER" id="PTHR37049">
    <property type="entry name" value="PEPTIDASE S41 FAMILY PROTEIN"/>
    <property type="match status" value="1"/>
</dbReference>
<feature type="compositionally biased region" description="Polar residues" evidence="1">
    <location>
        <begin position="795"/>
        <end position="818"/>
    </location>
</feature>
<dbReference type="GO" id="GO:0008236">
    <property type="term" value="F:serine-type peptidase activity"/>
    <property type="evidence" value="ECO:0007669"/>
    <property type="project" value="InterPro"/>
</dbReference>
<gene>
    <name evidence="5" type="ORF">B0I35DRAFT_496319</name>
</gene>
<protein>
    <recommendedName>
        <fullName evidence="7">Tail specific protease domain-containing protein</fullName>
    </recommendedName>
</protein>
<dbReference type="InterPro" id="IPR052766">
    <property type="entry name" value="S41A_metabolite_peptidase"/>
</dbReference>
<comment type="caution">
    <text evidence="5">The sequence shown here is derived from an EMBL/GenBank/DDBJ whole genome shotgun (WGS) entry which is preliminary data.</text>
</comment>
<evidence type="ECO:0000313" key="5">
    <source>
        <dbReference type="EMBL" id="KAH7324130.1"/>
    </source>
</evidence>
<feature type="chain" id="PRO_5035452571" description="Tail specific protease domain-containing protein" evidence="2">
    <location>
        <begin position="28"/>
        <end position="845"/>
    </location>
</feature>
<dbReference type="InterPro" id="IPR056186">
    <property type="entry name" value="PDZ_CPAF-rel"/>
</dbReference>
<dbReference type="OrthoDB" id="27214at2759"/>
<evidence type="ECO:0000313" key="6">
    <source>
        <dbReference type="Proteomes" id="UP000813444"/>
    </source>
</evidence>
<dbReference type="Gene3D" id="3.90.226.10">
    <property type="entry name" value="2-enoyl-CoA Hydratase, Chain A, domain 1"/>
    <property type="match status" value="1"/>
</dbReference>
<proteinExistence type="predicted"/>
<dbReference type="EMBL" id="JAGPNK010000003">
    <property type="protein sequence ID" value="KAH7324130.1"/>
    <property type="molecule type" value="Genomic_DNA"/>
</dbReference>
<organism evidence="5 6">
    <name type="scientific">Stachybotrys elegans</name>
    <dbReference type="NCBI Taxonomy" id="80388"/>
    <lineage>
        <taxon>Eukaryota</taxon>
        <taxon>Fungi</taxon>
        <taxon>Dikarya</taxon>
        <taxon>Ascomycota</taxon>
        <taxon>Pezizomycotina</taxon>
        <taxon>Sordariomycetes</taxon>
        <taxon>Hypocreomycetidae</taxon>
        <taxon>Hypocreales</taxon>
        <taxon>Stachybotryaceae</taxon>
        <taxon>Stachybotrys</taxon>
    </lineage>
</organism>
<evidence type="ECO:0000256" key="1">
    <source>
        <dbReference type="SAM" id="MobiDB-lite"/>
    </source>
</evidence>
<evidence type="ECO:0008006" key="7">
    <source>
        <dbReference type="Google" id="ProtNLM"/>
    </source>
</evidence>
<dbReference type="SUPFAM" id="SSF52096">
    <property type="entry name" value="ClpP/crotonase"/>
    <property type="match status" value="1"/>
</dbReference>
<dbReference type="GO" id="GO:0006508">
    <property type="term" value="P:proteolysis"/>
    <property type="evidence" value="ECO:0007669"/>
    <property type="project" value="InterPro"/>
</dbReference>
<dbReference type="InterPro" id="IPR029045">
    <property type="entry name" value="ClpP/crotonase-like_dom_sf"/>
</dbReference>